<dbReference type="InterPro" id="IPR012312">
    <property type="entry name" value="Hemerythrin-like"/>
</dbReference>
<keyword evidence="2" id="KW-0614">Plasmid</keyword>
<evidence type="ECO:0000313" key="2">
    <source>
        <dbReference type="EMBL" id="APO72753.1"/>
    </source>
</evidence>
<accession>A0A1L5NXX2</accession>
<feature type="domain" description="Hemerythrin-like" evidence="1">
    <location>
        <begin position="3"/>
        <end position="67"/>
    </location>
</feature>
<proteinExistence type="predicted"/>
<sequence length="71" mass="8437">MELEAEHQTLLDVVDEIRHTTDRFQHVSESEVRNELADLDALLRRHLLPHERRDDEELYPRLRRQAGAQPA</sequence>
<evidence type="ECO:0000313" key="3">
    <source>
        <dbReference type="Proteomes" id="UP000184749"/>
    </source>
</evidence>
<dbReference type="AlphaFoldDB" id="A0A1L5NXX2"/>
<dbReference type="Gene3D" id="1.20.120.520">
    <property type="entry name" value="nmb1532 protein domain like"/>
    <property type="match status" value="1"/>
</dbReference>
<dbReference type="EMBL" id="CP017105">
    <property type="protein sequence ID" value="APO72753.1"/>
    <property type="molecule type" value="Genomic_DNA"/>
</dbReference>
<dbReference type="Proteomes" id="UP000184749">
    <property type="component" value="Plasmid pRgalIE4872d"/>
</dbReference>
<name>A0A1L5NXX2_9HYPH</name>
<evidence type="ECO:0000259" key="1">
    <source>
        <dbReference type="Pfam" id="PF01814"/>
    </source>
</evidence>
<dbReference type="Pfam" id="PF01814">
    <property type="entry name" value="Hemerythrin"/>
    <property type="match status" value="1"/>
</dbReference>
<gene>
    <name evidence="2" type="ORF">IE4872_PD02242</name>
</gene>
<protein>
    <recommendedName>
        <fullName evidence="1">Hemerythrin-like domain-containing protein</fullName>
    </recommendedName>
</protein>
<geneLocation type="plasmid" evidence="3">
    <name>prgalie4872d</name>
</geneLocation>
<reference evidence="2 3" key="1">
    <citation type="submission" date="2016-09" db="EMBL/GenBank/DDBJ databases">
        <title>The complete genome sequences of Rhizobium gallicum, symbiovars gallicum and phaseoli, symbionts associated to common bean (Phaseolus vulgaris).</title>
        <authorList>
            <person name="Bustos P."/>
            <person name="Santamaria R.I."/>
            <person name="Perez-Carrascal O.M."/>
            <person name="Juarez S."/>
            <person name="Lozano L."/>
            <person name="Martinez-Flores I."/>
            <person name="Martinez-Romero E."/>
            <person name="Cevallos M."/>
            <person name="Romero D."/>
            <person name="Davila G."/>
            <person name="Gonzalez V."/>
        </authorList>
    </citation>
    <scope>NUCLEOTIDE SEQUENCE [LARGE SCALE GENOMIC DNA]</scope>
    <source>
        <strain evidence="2 3">IE4872</strain>
        <plasmid evidence="3">prgalie4872d</plasmid>
    </source>
</reference>
<organism evidence="2 3">
    <name type="scientific">Rhizobium gallicum</name>
    <dbReference type="NCBI Taxonomy" id="56730"/>
    <lineage>
        <taxon>Bacteria</taxon>
        <taxon>Pseudomonadati</taxon>
        <taxon>Pseudomonadota</taxon>
        <taxon>Alphaproteobacteria</taxon>
        <taxon>Hyphomicrobiales</taxon>
        <taxon>Rhizobiaceae</taxon>
        <taxon>Rhizobium/Agrobacterium group</taxon>
        <taxon>Rhizobium</taxon>
    </lineage>
</organism>